<comment type="similarity">
    <text evidence="2">Belongs to the kynurenine formamidase family.</text>
</comment>
<dbReference type="InterPro" id="IPR027519">
    <property type="entry name" value="KFase_ver/fungi-typ"/>
</dbReference>
<dbReference type="EC" id="3.5.1.9" evidence="2"/>
<dbReference type="HAMAP" id="MF_03014">
    <property type="entry name" value="KFase"/>
    <property type="match status" value="1"/>
</dbReference>
<comment type="subunit">
    <text evidence="2">Homodimer.</text>
</comment>
<feature type="active site" evidence="2">
    <location>
        <position position="313"/>
    </location>
</feature>
<comment type="function">
    <text evidence="2">Catalyzes the hydrolysis of N-formyl-L-kynurenine to L-kynurenine, the second step in the kynurenine pathway of tryptophan degradation. Kynurenine may be further oxidized to nicotinic acid, NAD(H) and NADP(H). Required for elimination of toxic metabolites.</text>
</comment>
<dbReference type="UniPathway" id="UPA00333">
    <property type="reaction ID" value="UER00454"/>
</dbReference>
<evidence type="ECO:0000313" key="5">
    <source>
        <dbReference type="Proteomes" id="UP000694050"/>
    </source>
</evidence>
<comment type="domain">
    <text evidence="2">The main chain amide nitrogen atoms of the second glycine and its adjacent residue in the HGGXW motif define the oxyanion hole, and stabilize the oxyanion that forms during the nucleophilic attack by the catalytic serine during substrate cleavage.</text>
</comment>
<proteinExistence type="inferred from homology"/>
<gene>
    <name evidence="4" type="primary">BNA7-1</name>
    <name evidence="4" type="ORF">Forpe1208_v016769</name>
</gene>
<comment type="catalytic activity">
    <reaction evidence="2">
        <text>N-formyl-L-kynurenine + H2O = L-kynurenine + formate + H(+)</text>
        <dbReference type="Rhea" id="RHEA:13009"/>
        <dbReference type="ChEBI" id="CHEBI:15377"/>
        <dbReference type="ChEBI" id="CHEBI:15378"/>
        <dbReference type="ChEBI" id="CHEBI:15740"/>
        <dbReference type="ChEBI" id="CHEBI:57959"/>
        <dbReference type="ChEBI" id="CHEBI:58629"/>
        <dbReference type="EC" id="3.5.1.9"/>
    </reaction>
</comment>
<sequence>MTSSSLESLWETATWQPFPSEAPASASPVQQRAWHKHLLPYRPGANALQNLEVWTPAGCDSRPDAAWCPQGNWIVYIHGGAWRDPFVSSTAFGATIEHLLKSHQLSRLKIAGIASINYTLSPHPKHPTHPNPPKDPSQQPDPSRIGKHPDHILDVLSGLAFLQRKADFGSNYILLGHSCGATLAFQALMDPTRWTLQPPADTRIDKPRGVIGLNGIYDIPGLIKAPGSTHFDLIPVYDSFTRGAFGDDETTWANVSPVSWWNMAAEWGVRDAKVILAQSKVDSLVPYSQLVGMARALEMQNLHVTEMAASGDHNDLWKNGYRLAEIVLELADSCFA</sequence>
<evidence type="ECO:0000256" key="3">
    <source>
        <dbReference type="SAM" id="MobiDB-lite"/>
    </source>
</evidence>
<dbReference type="GO" id="GO:0019441">
    <property type="term" value="P:L-tryptophan catabolic process to kynurenine"/>
    <property type="evidence" value="ECO:0007669"/>
    <property type="project" value="UniProtKB-UniRule"/>
</dbReference>
<feature type="short sequence motif" description="HGGXW" evidence="2">
    <location>
        <begin position="78"/>
        <end position="82"/>
    </location>
</feature>
<feature type="active site" description="Nucleophile" evidence="2">
    <location>
        <position position="178"/>
    </location>
</feature>
<keyword evidence="2" id="KW-0823">Tryptophan catabolism</keyword>
<dbReference type="Proteomes" id="UP000694050">
    <property type="component" value="Unassembled WGS sequence"/>
</dbReference>
<feature type="active site" evidence="2">
    <location>
        <position position="282"/>
    </location>
</feature>
<keyword evidence="1 2" id="KW-0378">Hydrolase</keyword>
<dbReference type="PANTHER" id="PTHR48081:SF33">
    <property type="entry name" value="KYNURENINE FORMAMIDASE"/>
    <property type="match status" value="1"/>
</dbReference>
<comment type="pathway">
    <text evidence="2">Amino-acid degradation; L-tryptophan degradation via kynurenine pathway; L-kynurenine from L-tryptophan: step 2/2.</text>
</comment>
<accession>A0A8J5NFM0</accession>
<dbReference type="PANTHER" id="PTHR48081">
    <property type="entry name" value="AB HYDROLASE SUPERFAMILY PROTEIN C4A8.06C"/>
    <property type="match status" value="1"/>
</dbReference>
<feature type="region of interest" description="Disordered" evidence="3">
    <location>
        <begin position="121"/>
        <end position="147"/>
    </location>
</feature>
<comment type="caution">
    <text evidence="4">The sequence shown here is derived from an EMBL/GenBank/DDBJ whole genome shotgun (WGS) entry which is preliminary data.</text>
</comment>
<dbReference type="GO" id="GO:0034354">
    <property type="term" value="P:'de novo' NAD+ biosynthetic process from L-tryptophan"/>
    <property type="evidence" value="ECO:0007669"/>
    <property type="project" value="UniProtKB-UniRule"/>
</dbReference>
<organism evidence="4 5">
    <name type="scientific">Fusarium oxysporum f. sp. rapae</name>
    <dbReference type="NCBI Taxonomy" id="485398"/>
    <lineage>
        <taxon>Eukaryota</taxon>
        <taxon>Fungi</taxon>
        <taxon>Dikarya</taxon>
        <taxon>Ascomycota</taxon>
        <taxon>Pezizomycotina</taxon>
        <taxon>Sordariomycetes</taxon>
        <taxon>Hypocreomycetidae</taxon>
        <taxon>Hypocreales</taxon>
        <taxon>Nectriaceae</taxon>
        <taxon>Fusarium</taxon>
        <taxon>Fusarium oxysporum species complex</taxon>
    </lineage>
</organism>
<dbReference type="AlphaFoldDB" id="A0A8J5NFM0"/>
<name>A0A8J5NFM0_FUSOX</name>
<evidence type="ECO:0000256" key="1">
    <source>
        <dbReference type="ARBA" id="ARBA00022801"/>
    </source>
</evidence>
<dbReference type="InterPro" id="IPR050300">
    <property type="entry name" value="GDXG_lipolytic_enzyme"/>
</dbReference>
<protein>
    <recommendedName>
        <fullName evidence="2">Kynurenine formamidase</fullName>
        <shortName evidence="2">KFA</shortName>
        <shortName evidence="2">KFase</shortName>
        <ecNumber evidence="2">3.5.1.9</ecNumber>
    </recommendedName>
    <alternativeName>
        <fullName evidence="2">Arylformamidase</fullName>
    </alternativeName>
    <alternativeName>
        <fullName evidence="2">N-formylkynurenine formamidase</fullName>
        <shortName evidence="2">FKF</shortName>
    </alternativeName>
</protein>
<dbReference type="GO" id="GO:0004061">
    <property type="term" value="F:arylformamidase activity"/>
    <property type="evidence" value="ECO:0007669"/>
    <property type="project" value="UniProtKB-UniRule"/>
</dbReference>
<reference evidence="4" key="1">
    <citation type="submission" date="2021-04" db="EMBL/GenBank/DDBJ databases">
        <title>First draft genome resource for Brassicaceae pathogens Fusarium oxysporum f. sp. raphani and Fusarium oxysporum f. sp. rapae.</title>
        <authorList>
            <person name="Asai S."/>
        </authorList>
    </citation>
    <scope>NUCLEOTIDE SEQUENCE</scope>
    <source>
        <strain evidence="4">Tf1208</strain>
    </source>
</reference>
<dbReference type="EMBL" id="JAELUQ010000016">
    <property type="protein sequence ID" value="KAG7402848.1"/>
    <property type="molecule type" value="Genomic_DNA"/>
</dbReference>
<evidence type="ECO:0000256" key="2">
    <source>
        <dbReference type="HAMAP-Rule" id="MF_03014"/>
    </source>
</evidence>
<evidence type="ECO:0000313" key="4">
    <source>
        <dbReference type="EMBL" id="KAG7402848.1"/>
    </source>
</evidence>